<evidence type="ECO:0000313" key="4">
    <source>
        <dbReference type="Proteomes" id="UP000219612"/>
    </source>
</evidence>
<evidence type="ECO:0000256" key="1">
    <source>
        <dbReference type="ARBA" id="ARBA00008791"/>
    </source>
</evidence>
<proteinExistence type="inferred from homology"/>
<dbReference type="InterPro" id="IPR006015">
    <property type="entry name" value="Universal_stress_UspA"/>
</dbReference>
<dbReference type="Pfam" id="PF00582">
    <property type="entry name" value="Usp"/>
    <property type="match status" value="1"/>
</dbReference>
<evidence type="ECO:0000313" key="3">
    <source>
        <dbReference type="EMBL" id="SNY59109.1"/>
    </source>
</evidence>
<dbReference type="InterPro" id="IPR014729">
    <property type="entry name" value="Rossmann-like_a/b/a_fold"/>
</dbReference>
<feature type="domain" description="UspA" evidence="2">
    <location>
        <begin position="9"/>
        <end position="145"/>
    </location>
</feature>
<reference evidence="3 4" key="1">
    <citation type="submission" date="2017-09" db="EMBL/GenBank/DDBJ databases">
        <authorList>
            <person name="Ehlers B."/>
            <person name="Leendertz F.H."/>
        </authorList>
    </citation>
    <scope>NUCLEOTIDE SEQUENCE [LARGE SCALE GENOMIC DNA]</scope>
    <source>
        <strain evidence="3 4">CGMCC 4.6857</strain>
    </source>
</reference>
<dbReference type="Proteomes" id="UP000219612">
    <property type="component" value="Unassembled WGS sequence"/>
</dbReference>
<protein>
    <submittedName>
        <fullName evidence="3">Nucleotide-binding universal stress protein, UspA family</fullName>
    </submittedName>
</protein>
<name>A0A285JFN9_9ACTN</name>
<accession>A0A285JFN9</accession>
<dbReference type="EMBL" id="OBDY01000020">
    <property type="protein sequence ID" value="SNY59109.1"/>
    <property type="molecule type" value="Genomic_DNA"/>
</dbReference>
<dbReference type="PANTHER" id="PTHR31964:SF113">
    <property type="entry name" value="USPA DOMAIN-CONTAINING PROTEIN"/>
    <property type="match status" value="1"/>
</dbReference>
<comment type="similarity">
    <text evidence="1">Belongs to the universal stress protein A family.</text>
</comment>
<gene>
    <name evidence="3" type="ORF">SAMN05421748_12039</name>
</gene>
<keyword evidence="4" id="KW-1185">Reference proteome</keyword>
<dbReference type="PRINTS" id="PR01438">
    <property type="entry name" value="UNVRSLSTRESS"/>
</dbReference>
<dbReference type="Gene3D" id="3.40.50.620">
    <property type="entry name" value="HUPs"/>
    <property type="match status" value="1"/>
</dbReference>
<dbReference type="AlphaFoldDB" id="A0A285JFN9"/>
<evidence type="ECO:0000259" key="2">
    <source>
        <dbReference type="Pfam" id="PF00582"/>
    </source>
</evidence>
<dbReference type="OrthoDB" id="3174546at2"/>
<dbReference type="SUPFAM" id="SSF52402">
    <property type="entry name" value="Adenine nucleotide alpha hydrolases-like"/>
    <property type="match status" value="1"/>
</dbReference>
<dbReference type="RefSeq" id="WP_097325565.1">
    <property type="nucleotide sequence ID" value="NZ_OBDY01000020.1"/>
</dbReference>
<organism evidence="3 4">
    <name type="scientific">Paractinoplanes atraurantiacus</name>
    <dbReference type="NCBI Taxonomy" id="1036182"/>
    <lineage>
        <taxon>Bacteria</taxon>
        <taxon>Bacillati</taxon>
        <taxon>Actinomycetota</taxon>
        <taxon>Actinomycetes</taxon>
        <taxon>Micromonosporales</taxon>
        <taxon>Micromonosporaceae</taxon>
        <taxon>Paractinoplanes</taxon>
    </lineage>
</organism>
<dbReference type="PANTHER" id="PTHR31964">
    <property type="entry name" value="ADENINE NUCLEOTIDE ALPHA HYDROLASES-LIKE SUPERFAMILY PROTEIN"/>
    <property type="match status" value="1"/>
</dbReference>
<dbReference type="InterPro" id="IPR006016">
    <property type="entry name" value="UspA"/>
</dbReference>
<sequence>MTTPAEAPVVVGVDGSPESLAAVEVATVEAALRHRRLHLVHARAWPPFGVLASPQMAASFDEACHARAECLMTAAVARAGDYAPGLPMTTRIVSGAAADVLVEESRTAVMVVIGRHRTGPFRSLTTGPVERLLLRRSACPVLVVHAPQTPRRIDHDRTAGGPVRGIS</sequence>